<dbReference type="InterPro" id="IPR008160">
    <property type="entry name" value="Collagen"/>
</dbReference>
<dbReference type="PANTHER" id="PTHR24637">
    <property type="entry name" value="COLLAGEN"/>
    <property type="match status" value="1"/>
</dbReference>
<protein>
    <recommendedName>
        <fullName evidence="4">Collagen-like protein</fullName>
    </recommendedName>
</protein>
<organism evidence="2 3">
    <name type="scientific">Paenibacillus thalictri</name>
    <dbReference type="NCBI Taxonomy" id="2527873"/>
    <lineage>
        <taxon>Bacteria</taxon>
        <taxon>Bacillati</taxon>
        <taxon>Bacillota</taxon>
        <taxon>Bacilli</taxon>
        <taxon>Bacillales</taxon>
        <taxon>Paenibacillaceae</taxon>
        <taxon>Paenibacillus</taxon>
    </lineage>
</organism>
<feature type="region of interest" description="Disordered" evidence="1">
    <location>
        <begin position="1"/>
        <end position="104"/>
    </location>
</feature>
<proteinExistence type="predicted"/>
<name>A0A4Q9DKH2_9BACL</name>
<dbReference type="AlphaFoldDB" id="A0A4Q9DKH2"/>
<evidence type="ECO:0000313" key="2">
    <source>
        <dbReference type="EMBL" id="TBL72662.1"/>
    </source>
</evidence>
<feature type="compositionally biased region" description="Pro residues" evidence="1">
    <location>
        <begin position="24"/>
        <end position="87"/>
    </location>
</feature>
<gene>
    <name evidence="2" type="ORF">EYB31_28335</name>
</gene>
<dbReference type="Proteomes" id="UP000293142">
    <property type="component" value="Unassembled WGS sequence"/>
</dbReference>
<sequence>MPAAVNGFGGAKGGGGVVGACTPPGAPGKPGPPGAPGKPGPPGPPGKPGPPGPPGKPGPPGTPGKPGPPGIPGKPGPPGTPGKPRPPGVTERTDDFRPGVPAAGVELPDCELLRIGEEAEDSDGELVRRLEWRDLFTRCDRDFISNLQGNRDIKPACI</sequence>
<evidence type="ECO:0008006" key="4">
    <source>
        <dbReference type="Google" id="ProtNLM"/>
    </source>
</evidence>
<accession>A0A4Q9DKH2</accession>
<comment type="caution">
    <text evidence="2">The sequence shown here is derived from an EMBL/GenBank/DDBJ whole genome shotgun (WGS) entry which is preliminary data.</text>
</comment>
<dbReference type="Pfam" id="PF01391">
    <property type="entry name" value="Collagen"/>
    <property type="match status" value="1"/>
</dbReference>
<dbReference type="EMBL" id="SIRE01000023">
    <property type="protein sequence ID" value="TBL72662.1"/>
    <property type="molecule type" value="Genomic_DNA"/>
</dbReference>
<evidence type="ECO:0000313" key="3">
    <source>
        <dbReference type="Proteomes" id="UP000293142"/>
    </source>
</evidence>
<evidence type="ECO:0000256" key="1">
    <source>
        <dbReference type="SAM" id="MobiDB-lite"/>
    </source>
</evidence>
<keyword evidence="3" id="KW-1185">Reference proteome</keyword>
<feature type="compositionally biased region" description="Gly residues" evidence="1">
    <location>
        <begin position="7"/>
        <end position="18"/>
    </location>
</feature>
<reference evidence="2 3" key="1">
    <citation type="submission" date="2019-02" db="EMBL/GenBank/DDBJ databases">
        <title>Paenibacillus sp. nov., isolated from surface-sterilized tissue of Thalictrum simplex L.</title>
        <authorList>
            <person name="Tuo L."/>
        </authorList>
    </citation>
    <scope>NUCLEOTIDE SEQUENCE [LARGE SCALE GENOMIC DNA]</scope>
    <source>
        <strain evidence="2 3">N2SHLJ1</strain>
    </source>
</reference>
<dbReference type="PANTHER" id="PTHR24637:SF421">
    <property type="entry name" value="CUTICLE COLLAGEN DPY-2"/>
    <property type="match status" value="1"/>
</dbReference>